<proteinExistence type="predicted"/>
<evidence type="ECO:0000256" key="1">
    <source>
        <dbReference type="ARBA" id="ARBA00022723"/>
    </source>
</evidence>
<evidence type="ECO:0000313" key="9">
    <source>
        <dbReference type="Proteomes" id="UP000261340"/>
    </source>
</evidence>
<dbReference type="InterPro" id="IPR052958">
    <property type="entry name" value="IFN-induced_PKR_regulator"/>
</dbReference>
<dbReference type="SMART" id="SM00980">
    <property type="entry name" value="THAP"/>
    <property type="match status" value="1"/>
</dbReference>
<keyword evidence="2 5" id="KW-0863">Zinc-finger</keyword>
<dbReference type="InterPro" id="IPR006612">
    <property type="entry name" value="THAP_Znf"/>
</dbReference>
<evidence type="ECO:0000256" key="5">
    <source>
        <dbReference type="PROSITE-ProRule" id="PRU00309"/>
    </source>
</evidence>
<dbReference type="PANTHER" id="PTHR46289">
    <property type="entry name" value="52 KDA REPRESSOR OF THE INHIBITOR OF THE PROTEIN KINASE-LIKE PROTEIN-RELATED"/>
    <property type="match status" value="1"/>
</dbReference>
<dbReference type="GeneTree" id="ENSGT00530000063516"/>
<dbReference type="GO" id="GO:0008270">
    <property type="term" value="F:zinc ion binding"/>
    <property type="evidence" value="ECO:0007669"/>
    <property type="project" value="UniProtKB-KW"/>
</dbReference>
<keyword evidence="4 5" id="KW-0238">DNA-binding</keyword>
<reference evidence="8" key="2">
    <citation type="submission" date="2025-09" db="UniProtKB">
        <authorList>
            <consortium name="Ensembl"/>
        </authorList>
    </citation>
    <scope>IDENTIFICATION</scope>
</reference>
<accession>A0A3Q0R3L8</accession>
<sequence length="711" mass="80668">MQNHCAVPNCPSGKSDPQPLFRFPSDAERSKKWVEKCQRQDLIDKSPGHLSRYYRVCGKHFGPSLIDTSTVLKDDAIPTIFDMTSQPQNGQAKRTKQTVIFPFSFSEMKKSQAAAAKEDVQAVSEEEEYKEYLKSLFEVLLLLGEQSIPPTGPANNKDQGLGSSNFQALLDNRIICGDEALKKRYDANKECCSTEQLNQLIEVCEKFIRSKVVEEIKQSSFFSLVTDDVVKISGEWHLPVFLRYVNESNFQRERFVGFLSFDGDGDTLAEKLLSEMTDSWGLDMEKCRGQAHSCSATHFSQIKALAAKLMEMYPRAVLALRSTQSLNMSLANGMAFSGVQLVMFTFKKIESFFSQSPLLQLELEHAISIFYPDNEEKANELKELCRSGWTRRNDAFEVALEILEPLLLCVDSVHDNEDMKWNDQVSHNALEISKALTDFEFVMALVVLKNVMTLTQAFGKNMHGNATEAYFAAVSLKAVFHSLKEVSDNIDVYHEFWNDEALNIAAAMEIPVKVPRSFLRKHQAESGAVRPESYYKEHLSVPVVSHTIREMNELFCEDHLKLLKCLSLVPAVIEQHKSTEPEEVNMQAFNNDIPNAGTLSAELHCWWVKWSKKGKGETLPSSLHETLQLADVKFFPNMLAVLKLIGVLPTLGLEDSCNVAFKRFRMYMENTPDKFKSKNLALLNINYDVEFDLDSMAEIYMKTYPEVQQES</sequence>
<reference evidence="8" key="1">
    <citation type="submission" date="2025-08" db="UniProtKB">
        <authorList>
            <consortium name="Ensembl"/>
        </authorList>
    </citation>
    <scope>IDENTIFICATION</scope>
</reference>
<dbReference type="Ensembl" id="ENSACIT00000004754.1">
    <property type="protein sequence ID" value="ENSACIP00000004608.1"/>
    <property type="gene ID" value="ENSACIG00000003573.1"/>
</dbReference>
<evidence type="ECO:0000256" key="3">
    <source>
        <dbReference type="ARBA" id="ARBA00022833"/>
    </source>
</evidence>
<dbReference type="SMART" id="SM00692">
    <property type="entry name" value="DM3"/>
    <property type="match status" value="1"/>
</dbReference>
<dbReference type="OMA" id="FLNFEGD"/>
<name>A0A3Q0R3L8_AMPCI</name>
<dbReference type="STRING" id="61819.ENSACIP00000004608"/>
<protein>
    <submittedName>
        <fullName evidence="8">THAP domain containing 12a</fullName>
    </submittedName>
</protein>
<keyword evidence="9" id="KW-1185">Reference proteome</keyword>
<dbReference type="PANTHER" id="PTHR46289:SF13">
    <property type="entry name" value="52 KDA REPRESSOR OF THE INHIBITOR OF THE PROTEIN KINASE-RELATED"/>
    <property type="match status" value="1"/>
</dbReference>
<keyword evidence="3" id="KW-0862">Zinc</keyword>
<evidence type="ECO:0000256" key="2">
    <source>
        <dbReference type="ARBA" id="ARBA00022771"/>
    </source>
</evidence>
<evidence type="ECO:0000313" key="8">
    <source>
        <dbReference type="Ensembl" id="ENSACIP00000004608.1"/>
    </source>
</evidence>
<evidence type="ECO:0000256" key="6">
    <source>
        <dbReference type="SAM" id="MobiDB-lite"/>
    </source>
</evidence>
<dbReference type="GO" id="GO:0003677">
    <property type="term" value="F:DNA binding"/>
    <property type="evidence" value="ECO:0007669"/>
    <property type="project" value="UniProtKB-UniRule"/>
</dbReference>
<evidence type="ECO:0000259" key="7">
    <source>
        <dbReference type="PROSITE" id="PS50950"/>
    </source>
</evidence>
<evidence type="ECO:0000256" key="4">
    <source>
        <dbReference type="ARBA" id="ARBA00023125"/>
    </source>
</evidence>
<feature type="domain" description="THAP-type" evidence="7">
    <location>
        <begin position="1"/>
        <end position="81"/>
    </location>
</feature>
<organism evidence="8 9">
    <name type="scientific">Amphilophus citrinellus</name>
    <name type="common">Midas cichlid</name>
    <name type="synonym">Cichlasoma citrinellum</name>
    <dbReference type="NCBI Taxonomy" id="61819"/>
    <lineage>
        <taxon>Eukaryota</taxon>
        <taxon>Metazoa</taxon>
        <taxon>Chordata</taxon>
        <taxon>Craniata</taxon>
        <taxon>Vertebrata</taxon>
        <taxon>Euteleostomi</taxon>
        <taxon>Actinopterygii</taxon>
        <taxon>Neopterygii</taxon>
        <taxon>Teleostei</taxon>
        <taxon>Neoteleostei</taxon>
        <taxon>Acanthomorphata</taxon>
        <taxon>Ovalentaria</taxon>
        <taxon>Cichlomorphae</taxon>
        <taxon>Cichliformes</taxon>
        <taxon>Cichlidae</taxon>
        <taxon>New World cichlids</taxon>
        <taxon>Cichlasomatinae</taxon>
        <taxon>Heroini</taxon>
        <taxon>Amphilophus</taxon>
    </lineage>
</organism>
<feature type="region of interest" description="Disordered" evidence="6">
    <location>
        <begin position="1"/>
        <end position="21"/>
    </location>
</feature>
<dbReference type="Proteomes" id="UP000261340">
    <property type="component" value="Unplaced"/>
</dbReference>
<dbReference type="SUPFAM" id="SSF57716">
    <property type="entry name" value="Glucocorticoid receptor-like (DNA-binding domain)"/>
    <property type="match status" value="1"/>
</dbReference>
<dbReference type="PROSITE" id="PS50950">
    <property type="entry name" value="ZF_THAP"/>
    <property type="match status" value="1"/>
</dbReference>
<dbReference type="Pfam" id="PF05485">
    <property type="entry name" value="THAP"/>
    <property type="match status" value="1"/>
</dbReference>
<dbReference type="AlphaFoldDB" id="A0A3Q0R3L8"/>
<keyword evidence="1" id="KW-0479">Metal-binding</keyword>